<dbReference type="RefSeq" id="WP_283872413.1">
    <property type="nucleotide sequence ID" value="NZ_CP126101.1"/>
</dbReference>
<evidence type="ECO:0000259" key="1">
    <source>
        <dbReference type="Pfam" id="PF09643"/>
    </source>
</evidence>
<dbReference type="Pfam" id="PF09643">
    <property type="entry name" value="YopX"/>
    <property type="match status" value="1"/>
</dbReference>
<gene>
    <name evidence="2" type="ORF">QNH24_11905</name>
</gene>
<evidence type="ECO:0000313" key="2">
    <source>
        <dbReference type="EMBL" id="WHY53905.1"/>
    </source>
</evidence>
<dbReference type="Proteomes" id="UP001178322">
    <property type="component" value="Chromosome"/>
</dbReference>
<sequence>MNAIKFRAKITNPNHLSYGEIVEVEWLDLKNKRITFNGVATALGFGIVEQANDGEFKLLQYSGHNDLDDNEIYAGHIVRIYDDEENDDGWNEEVIFHQGAFCAGDENFIGNVHFRSRIIGDVFKDKKLLSN</sequence>
<dbReference type="InterPro" id="IPR019096">
    <property type="entry name" value="YopX_protein"/>
</dbReference>
<dbReference type="SUPFAM" id="SSF159006">
    <property type="entry name" value="YopX-like"/>
    <property type="match status" value="1"/>
</dbReference>
<protein>
    <submittedName>
        <fullName evidence="2">YopX family protein</fullName>
    </submittedName>
</protein>
<dbReference type="Gene3D" id="2.30.30.290">
    <property type="entry name" value="YopX-like domains"/>
    <property type="match status" value="1"/>
</dbReference>
<evidence type="ECO:0000313" key="3">
    <source>
        <dbReference type="Proteomes" id="UP001178322"/>
    </source>
</evidence>
<dbReference type="InterPro" id="IPR023385">
    <property type="entry name" value="YopX-like_C"/>
</dbReference>
<organism evidence="2 3">
    <name type="scientific">Lysinibacillus pakistanensis</name>
    <dbReference type="NCBI Taxonomy" id="759811"/>
    <lineage>
        <taxon>Bacteria</taxon>
        <taxon>Bacillati</taxon>
        <taxon>Bacillota</taxon>
        <taxon>Bacilli</taxon>
        <taxon>Bacillales</taxon>
        <taxon>Bacillaceae</taxon>
        <taxon>Lysinibacillus</taxon>
    </lineage>
</organism>
<proteinExistence type="predicted"/>
<name>A0AAX3X579_9BACI</name>
<feature type="domain" description="YopX protein" evidence="1">
    <location>
        <begin position="5"/>
        <end position="129"/>
    </location>
</feature>
<reference evidence="2" key="1">
    <citation type="submission" date="2023-05" db="EMBL/GenBank/DDBJ databases">
        <title>Comparative genomics of Bacillaceae isolates and their secondary metabolite potential.</title>
        <authorList>
            <person name="Song L."/>
            <person name="Nielsen L.J."/>
            <person name="Mohite O."/>
            <person name="Xu X."/>
            <person name="Weber T."/>
            <person name="Kovacs A.T."/>
        </authorList>
    </citation>
    <scope>NUCLEOTIDE SEQUENCE</scope>
    <source>
        <strain evidence="2">LY1</strain>
    </source>
</reference>
<dbReference type="AlphaFoldDB" id="A0AAX3X579"/>
<accession>A0AAX3X579</accession>
<dbReference type="EMBL" id="CP126101">
    <property type="protein sequence ID" value="WHY53905.1"/>
    <property type="molecule type" value="Genomic_DNA"/>
</dbReference>